<feature type="chain" id="PRO_5046359866" evidence="1">
    <location>
        <begin position="18"/>
        <end position="157"/>
    </location>
</feature>
<feature type="signal peptide" evidence="1">
    <location>
        <begin position="1"/>
        <end position="17"/>
    </location>
</feature>
<keyword evidence="3" id="KW-1185">Reference proteome</keyword>
<evidence type="ECO:0000313" key="3">
    <source>
        <dbReference type="Proteomes" id="UP001595952"/>
    </source>
</evidence>
<protein>
    <submittedName>
        <fullName evidence="2">Uncharacterized protein</fullName>
    </submittedName>
</protein>
<organism evidence="2 3">
    <name type="scientific">Deinococcus hohokamensis</name>
    <dbReference type="NCBI Taxonomy" id="309883"/>
    <lineage>
        <taxon>Bacteria</taxon>
        <taxon>Thermotogati</taxon>
        <taxon>Deinococcota</taxon>
        <taxon>Deinococci</taxon>
        <taxon>Deinococcales</taxon>
        <taxon>Deinococcaceae</taxon>
        <taxon>Deinococcus</taxon>
    </lineage>
</organism>
<keyword evidence="1" id="KW-0732">Signal</keyword>
<comment type="caution">
    <text evidence="2">The sequence shown here is derived from an EMBL/GenBank/DDBJ whole genome shotgun (WGS) entry which is preliminary data.</text>
</comment>
<name>A0ABV9IBT9_9DEIO</name>
<dbReference type="EMBL" id="JBHSEI010000010">
    <property type="protein sequence ID" value="MFC4639794.1"/>
    <property type="molecule type" value="Genomic_DNA"/>
</dbReference>
<dbReference type="RefSeq" id="WP_380062771.1">
    <property type="nucleotide sequence ID" value="NZ_JBHSEI010000010.1"/>
</dbReference>
<evidence type="ECO:0000256" key="1">
    <source>
        <dbReference type="SAM" id="SignalP"/>
    </source>
</evidence>
<gene>
    <name evidence="2" type="ORF">ACFO0D_15765</name>
</gene>
<evidence type="ECO:0000313" key="2">
    <source>
        <dbReference type="EMBL" id="MFC4639794.1"/>
    </source>
</evidence>
<proteinExistence type="predicted"/>
<dbReference type="Proteomes" id="UP001595952">
    <property type="component" value="Unassembled WGS sequence"/>
</dbReference>
<sequence length="157" mass="17492">MKRLLPVMLSLAGMTYAATVPNPALKGVQLCLPATGAIVTSRTLPAGFAQRLDKALRQEIESRNLTKDIICTAGKQPIGKINIYVVVTEPESDQHRAVSTLLEVHDTNLVRNATVSRYADHGMWLTNEVGERLWMQVEGSVRSHFHDLMVEWFRANP</sequence>
<accession>A0ABV9IBT9</accession>
<reference evidence="3" key="1">
    <citation type="journal article" date="2019" name="Int. J. Syst. Evol. Microbiol.">
        <title>The Global Catalogue of Microorganisms (GCM) 10K type strain sequencing project: providing services to taxonomists for standard genome sequencing and annotation.</title>
        <authorList>
            <consortium name="The Broad Institute Genomics Platform"/>
            <consortium name="The Broad Institute Genome Sequencing Center for Infectious Disease"/>
            <person name="Wu L."/>
            <person name="Ma J."/>
        </authorList>
    </citation>
    <scope>NUCLEOTIDE SEQUENCE [LARGE SCALE GENOMIC DNA]</scope>
    <source>
        <strain evidence="3">CCUG 55995</strain>
    </source>
</reference>